<dbReference type="EMBL" id="AWQQ01000095">
    <property type="protein sequence ID" value="PHJ37361.1"/>
    <property type="molecule type" value="Genomic_DNA"/>
</dbReference>
<reference evidence="1 2" key="1">
    <citation type="submission" date="2013-09" db="EMBL/GenBank/DDBJ databases">
        <title>Biodegradation of hydrocarbons in the deep terrestrial subsurface : characterization of a microbial consortium composed of two Desulfotomaculum species originating from a deep geological formation.</title>
        <authorList>
            <person name="Aullo T."/>
            <person name="Berlendis S."/>
            <person name="Lascourreges J.-F."/>
            <person name="Dessort D."/>
            <person name="Saint-Laurent S."/>
            <person name="Schraauwers B."/>
            <person name="Mas J."/>
            <person name="Magot M."/>
            <person name="Ranchou-Peyruse A."/>
        </authorList>
    </citation>
    <scope>NUCLEOTIDE SEQUENCE [LARGE SCALE GENOMIC DNA]</scope>
    <source>
        <strain evidence="1 2">Bs107</strain>
    </source>
</reference>
<evidence type="ECO:0000313" key="1">
    <source>
        <dbReference type="EMBL" id="PHJ37361.1"/>
    </source>
</evidence>
<gene>
    <name evidence="1" type="ORF">P378_17065</name>
</gene>
<evidence type="ECO:0000313" key="2">
    <source>
        <dbReference type="Proteomes" id="UP000222564"/>
    </source>
</evidence>
<protein>
    <submittedName>
        <fullName evidence="1">Uncharacterized protein</fullName>
    </submittedName>
</protein>
<accession>A0A2C6L1T8</accession>
<proteinExistence type="predicted"/>
<dbReference type="Proteomes" id="UP000222564">
    <property type="component" value="Unassembled WGS sequence"/>
</dbReference>
<organism evidence="1 2">
    <name type="scientific">Desulforamulus profundi</name>
    <dbReference type="NCBI Taxonomy" id="1383067"/>
    <lineage>
        <taxon>Bacteria</taxon>
        <taxon>Bacillati</taxon>
        <taxon>Bacillota</taxon>
        <taxon>Clostridia</taxon>
        <taxon>Eubacteriales</taxon>
        <taxon>Peptococcaceae</taxon>
        <taxon>Desulforamulus</taxon>
    </lineage>
</organism>
<keyword evidence="2" id="KW-1185">Reference proteome</keyword>
<name>A0A2C6L1T8_9FIRM</name>
<dbReference type="AlphaFoldDB" id="A0A2C6L1T8"/>
<sequence>MLKQKGRQLSITDIDVLEQWSNRPLVSENSIYYALAEADDIFSDELFLLHTPIRGVLLPLRPC</sequence>
<comment type="caution">
    <text evidence="1">The sequence shown here is derived from an EMBL/GenBank/DDBJ whole genome shotgun (WGS) entry which is preliminary data.</text>
</comment>